<evidence type="ECO:0000313" key="7">
    <source>
        <dbReference type="Proteomes" id="UP000245390"/>
    </source>
</evidence>
<dbReference type="PANTHER" id="PTHR24028">
    <property type="entry name" value="CADHERIN-87A"/>
    <property type="match status" value="1"/>
</dbReference>
<keyword evidence="4" id="KW-0325">Glycoprotein</keyword>
<reference evidence="6 7" key="1">
    <citation type="submission" date="2018-05" db="EMBL/GenBank/DDBJ databases">
        <title>Genomic Encyclopedia of Type Strains, Phase IV (KMG-IV): sequencing the most valuable type-strain genomes for metagenomic binning, comparative biology and taxonomic classification.</title>
        <authorList>
            <person name="Goeker M."/>
        </authorList>
    </citation>
    <scope>NUCLEOTIDE SEQUENCE [LARGE SCALE GENOMIC DNA]</scope>
    <source>
        <strain evidence="6 7">DSM 103371</strain>
    </source>
</reference>
<dbReference type="KEGG" id="salo:EF888_18210"/>
<accession>A0A316G5V5</accession>
<dbReference type="SUPFAM" id="SSF51120">
    <property type="entry name" value="beta-Roll"/>
    <property type="match status" value="1"/>
</dbReference>
<dbReference type="Proteomes" id="UP000245390">
    <property type="component" value="Unassembled WGS sequence"/>
</dbReference>
<protein>
    <recommendedName>
        <fullName evidence="5">Cadherin domain-containing protein</fullName>
    </recommendedName>
</protein>
<dbReference type="OrthoDB" id="5618759at2"/>
<comment type="caution">
    <text evidence="6">The sequence shown here is derived from an EMBL/GenBank/DDBJ whole genome shotgun (WGS) entry which is preliminary data.</text>
</comment>
<name>A0A316G5V5_9RHOB</name>
<sequence length="2652" mass="274951">MSETISFSTQQLASGLRSGILAEPITTAQVGGPDTVTQRVVAAIVGDGDSLLESGETGFILANGSNLEGGITRTTLNGANDPVTVTAHGWARIRAVEPLYLNDYLTFTTEQGFKVSGANARPGNSITWTLNDKDGAAQKLDAAEFVVNTGGVAGPVSVAMDFDGDIIASGIYSETDAPAEAALTLQAQDGDVIAIDFLANTFTLNGVPVTGTEIDQFFAAYTASAGNTLTIGSADTATFAVKDLTLERSDKTAAPNKAPFIAVSQVVSDLLDGADLVDRVKVADIQILDDGIGTNILSLSGEDASLFEIIGTGLYLKAGTDIDMATNPTLRVFVTVEDQSLPDAPVSAEVVVQVRDAVTVESMISFGSVQLTSQPGNVIDPISTDNLGTGTDYRKQALIAIEGDGDRAFEAGETGYILAAVKDDLVHTRLTTLNTDTDPVTITGHGWYRSSAVSQLNLNAAMVYDPATGFRIESSSSRPGDSLTWRLNDKDGVAQKLAAVSFVVHSSGTVSAAFDIDGDTILSGSYGNGRLATPDALLTIDLNDGDIVRIDFATSSFTVNGQALPAGAASQFFSEFAASDQAAITIGGIGIGGFSVGDLTLHRGGGGTPPPTNLPPTVSLANIVASVAETRDMSVALKVADIVVGDDGMGTNVLGLTGANAALFEIVGTELFLKAGTVLDFETAQSLQVTVTVDDTTLGAAGSVEATVPFVLSVTDANEGPIVTLANVIASVSEAQDTSVPLKVADIVVTDDGVGSNILSLSGTDAGLFEIVGTELFLKAGVALDFETLPSLSVNVDVDDTTIGTAGSVESSTLLMLPVADANEAPVVTLANVVTGVAETQDLSVRLKVADIVVTDDALGTNLLTLSGADAALFEIVGTELFLRAGTVLDFETVQSLSVSVDLDDTTLGLAGSIESTAGLTLAVTDANEPPAVTLANVVASVSEGQDLSAPFKVADIVVTDDGVGTNTLVLSGADAALFEIVGTELFLKAGVILDFETLPSLSISVDVDDTTIGASGSVESSAPLTLPVTDSNDAPVVTLANVVASVSEDQNLTAALKVADIVVTDDALGTNALTLSGADAALFEIVGTELFLKAGTALDFETLPSLSVSVDVDDATLGTGVDGSTPFTLAVTDVKETWGAIEVDGAVGEWPAFSLLASDPSGAEVRGTYQDGAFIVALSTNGVPIGPNTTFWFDTDLNSATGYQVFGSTAGAEFNVNIDADGRPVLYTGADGETEITPLIHKFSADGTVLEFALPSNLVGGATAAKLFVDLNNSVFIPGDYSLGGLPIGDNLSATVTLANQITSIPEDQNLTTALKVADIVVSDDTIGTNTLSLSGANAALFEIVGTELFLKAGTALDFETLTSLSVSVDLDDTTIGAPGSVESSAPLTLAVTDVKETWGIIELDGAVGEWPGYTLLASDGGYEVRGTYQDGAFVMALSTGGAAIGPNTTFWLNTDLDPATGYQVFGSTVGAEYNINIGPDGRPALYSGAVGETLVSPLIFSFNADRSVLEFALPSDLVGGSAAAKLYLDVNDTVFIPGNYFGSTGLAIGNNLAPTVTLTQTLFQIAENASVLGRTKVADIVVTDDGIGTNELKLSGADAGLFEILGTELYIKAGAVLDFETNATLDINVDVDDTSVGTAGSIEATAPFAVTVTDVAEQFGAVTLDGSTAEWAANTQLYTRSTGGVDYTVNGTYGAGAFLIALEAETLEIGADTTIWLNTDRNAATGFQVFGNGVGAEYNIEFEADGTLALYSGDAGQTFVSNLNYFFDADHGTVEIALPSTLVGGSTNLEMYIDVNNTTFLPEAYASGGFVVREATPVQPTDPTVRIAIVYSESSANAYFDKTAYGQLVMSAQNQAMQAGIPFDLISEADLTDIAKIKDYDAIVFPEFSHVEASLVQGITDTLTEASQTYGIGLIASGNFMTNTDTGAIIGSDAYARMKSLLGVTLGASGSTAGLTMNAEDVTHPISDGYTANELVGTYTNSGFQSFIDFNGTGQVLFTQTTTTQGEVAAVIATTTGGRNVHFASDAISGNNNILQEAIQWSALGDLPEVSLEMTRGTSLFFSRNDMDQSQETYDVVDPPRIYDAMIPIVQSWYEEYNFVGSYYINVGANPPDQETNWAVSSPYYQQLLAMENEIGTHSYTHPDNTNFLLPDVMTQAELDAAKAGSPALASALGNMSLSEVNAAMAAALAASDPDTVSSVDLTSSSFTDAQAALLQHSFTFQWEYSRQIIEQQLGLTNLGGAVPGAPEQLYSTFNILPFVSYLTGGYAGVGAGYPGAFGFLDPNHTDQVYFAPNVSFDFSLIGFRNLSPAQAEAVWAQEYANITSHGGAPIIHFPWHDYGPTNWDLGDGPNAPQYTEEMFTNFIARAYADGTEFVTGADLAERILAFSQAQLQIQQSGSNLVVTATGNDLGTFALDMEEGSTIANVDNWYAYDDGKVFLDRDGGVYTVAFGSQSDDVTHIVKLPMRADLISVLGNGSDLEFSFDGRGDVGVELKSLGDNSVVASGADSVSRSGDTLTMSFGTVGVHNGDIDYQSGTTVLGTADDDFILLSDQGRTVNAGLGNDVMTAGLGADVFVFGPAVGSDTVLAFDLSVDHIDLVGTTFGSTADVVSALTQADGGVELAFSATDKVFFADLVAGSLTESHFSLDNIA</sequence>
<keyword evidence="7" id="KW-1185">Reference proteome</keyword>
<dbReference type="GO" id="GO:0007156">
    <property type="term" value="P:homophilic cell adhesion via plasma membrane adhesion molecules"/>
    <property type="evidence" value="ECO:0007669"/>
    <property type="project" value="InterPro"/>
</dbReference>
<dbReference type="Gene3D" id="3.40.50.880">
    <property type="match status" value="1"/>
</dbReference>
<keyword evidence="3" id="KW-1133">Transmembrane helix</keyword>
<evidence type="ECO:0000313" key="6">
    <source>
        <dbReference type="EMBL" id="PWK56013.1"/>
    </source>
</evidence>
<dbReference type="RefSeq" id="WP_109759455.1">
    <property type="nucleotide sequence ID" value="NZ_CP034588.1"/>
</dbReference>
<feature type="domain" description="Cadherin" evidence="5">
    <location>
        <begin position="1039"/>
        <end position="1154"/>
    </location>
</feature>
<evidence type="ECO:0000256" key="1">
    <source>
        <dbReference type="ARBA" id="ARBA00004167"/>
    </source>
</evidence>
<organism evidence="6 7">
    <name type="scientific">Silicimonas algicola</name>
    <dbReference type="NCBI Taxonomy" id="1826607"/>
    <lineage>
        <taxon>Bacteria</taxon>
        <taxon>Pseudomonadati</taxon>
        <taxon>Pseudomonadota</taxon>
        <taxon>Alphaproteobacteria</taxon>
        <taxon>Rhodobacterales</taxon>
        <taxon>Paracoccaceae</taxon>
    </lineage>
</organism>
<evidence type="ECO:0000259" key="5">
    <source>
        <dbReference type="PROSITE" id="PS50268"/>
    </source>
</evidence>
<dbReference type="PROSITE" id="PS50268">
    <property type="entry name" value="CADHERIN_2"/>
    <property type="match status" value="2"/>
</dbReference>
<dbReference type="InterPro" id="IPR029062">
    <property type="entry name" value="Class_I_gatase-like"/>
</dbReference>
<dbReference type="GO" id="GO:0005509">
    <property type="term" value="F:calcium ion binding"/>
    <property type="evidence" value="ECO:0007669"/>
    <property type="project" value="InterPro"/>
</dbReference>
<keyword evidence="3" id="KW-0472">Membrane</keyword>
<dbReference type="CDD" id="cd11304">
    <property type="entry name" value="Cadherin_repeat"/>
    <property type="match status" value="1"/>
</dbReference>
<dbReference type="SUPFAM" id="SSF49313">
    <property type="entry name" value="Cadherin-like"/>
    <property type="match status" value="1"/>
</dbReference>
<evidence type="ECO:0000256" key="4">
    <source>
        <dbReference type="ARBA" id="ARBA00023180"/>
    </source>
</evidence>
<dbReference type="EMBL" id="QGGV01000005">
    <property type="protein sequence ID" value="PWK56013.1"/>
    <property type="molecule type" value="Genomic_DNA"/>
</dbReference>
<evidence type="ECO:0000256" key="2">
    <source>
        <dbReference type="ARBA" id="ARBA00022692"/>
    </source>
</evidence>
<comment type="subcellular location">
    <subcellularLocation>
        <location evidence="1">Membrane</location>
        <topology evidence="1">Single-pass membrane protein</topology>
    </subcellularLocation>
</comment>
<dbReference type="InterPro" id="IPR050174">
    <property type="entry name" value="Protocadherin/Cadherin-CA"/>
</dbReference>
<dbReference type="GO" id="GO:0005886">
    <property type="term" value="C:plasma membrane"/>
    <property type="evidence" value="ECO:0007669"/>
    <property type="project" value="TreeGrafter"/>
</dbReference>
<dbReference type="InterPro" id="IPR002126">
    <property type="entry name" value="Cadherin-like_dom"/>
</dbReference>
<dbReference type="PANTHER" id="PTHR24028:SF328">
    <property type="entry name" value="CADHERIN-3"/>
    <property type="match status" value="1"/>
</dbReference>
<proteinExistence type="predicted"/>
<evidence type="ECO:0000256" key="3">
    <source>
        <dbReference type="ARBA" id="ARBA00022989"/>
    </source>
</evidence>
<dbReference type="Gene3D" id="2.60.40.60">
    <property type="entry name" value="Cadherins"/>
    <property type="match status" value="1"/>
</dbReference>
<feature type="domain" description="Cadherin" evidence="5">
    <location>
        <begin position="934"/>
        <end position="1038"/>
    </location>
</feature>
<dbReference type="InterPro" id="IPR015919">
    <property type="entry name" value="Cadherin-like_sf"/>
</dbReference>
<dbReference type="InterPro" id="IPR011049">
    <property type="entry name" value="Serralysin-like_metalloprot_C"/>
</dbReference>
<keyword evidence="2" id="KW-0812">Transmembrane</keyword>
<gene>
    <name evidence="6" type="ORF">C8D95_10578</name>
</gene>